<name>A0ABQ7XAG1_BRANA</name>
<reference evidence="1 3" key="1">
    <citation type="submission" date="2021-05" db="EMBL/GenBank/DDBJ databases">
        <title>Genome Assembly of Synthetic Allotetraploid Brassica napus Reveals Homoeologous Exchanges between Subgenomes.</title>
        <authorList>
            <person name="Davis J.T."/>
        </authorList>
    </citation>
    <scope>NUCLEOTIDE SEQUENCE [LARGE SCALE GENOMIC DNA]</scope>
    <source>
        <strain evidence="3">cv. Da-Ae</strain>
        <tissue evidence="1">Seedling</tissue>
    </source>
</reference>
<proteinExistence type="predicted"/>
<evidence type="ECO:0000313" key="1">
    <source>
        <dbReference type="EMBL" id="KAH0852329.1"/>
    </source>
</evidence>
<dbReference type="Proteomes" id="UP000824890">
    <property type="component" value="Unassembled WGS sequence"/>
</dbReference>
<sequence length="102" mass="11725">MKFCCIRSNEISWSMSSNRLSAKLNIDAFLEQACSYVKSSSSPLGWYISFENTSPVYRNAQTSQLSHPLAVLRAREIGELTRIFEYRSLLKRVNRISMVQNV</sequence>
<dbReference type="EMBL" id="JAGKQM010000002">
    <property type="protein sequence ID" value="KAH0939805.1"/>
    <property type="molecule type" value="Genomic_DNA"/>
</dbReference>
<evidence type="ECO:0000313" key="2">
    <source>
        <dbReference type="EMBL" id="KAH0939805.1"/>
    </source>
</evidence>
<protein>
    <submittedName>
        <fullName evidence="1">Uncharacterized protein</fullName>
    </submittedName>
</protein>
<evidence type="ECO:0000313" key="3">
    <source>
        <dbReference type="Proteomes" id="UP000824890"/>
    </source>
</evidence>
<keyword evidence="3" id="KW-1185">Reference proteome</keyword>
<organism evidence="1 3">
    <name type="scientific">Brassica napus</name>
    <name type="common">Rape</name>
    <dbReference type="NCBI Taxonomy" id="3708"/>
    <lineage>
        <taxon>Eukaryota</taxon>
        <taxon>Viridiplantae</taxon>
        <taxon>Streptophyta</taxon>
        <taxon>Embryophyta</taxon>
        <taxon>Tracheophyta</taxon>
        <taxon>Spermatophyta</taxon>
        <taxon>Magnoliopsida</taxon>
        <taxon>eudicotyledons</taxon>
        <taxon>Gunneridae</taxon>
        <taxon>Pentapetalae</taxon>
        <taxon>rosids</taxon>
        <taxon>malvids</taxon>
        <taxon>Brassicales</taxon>
        <taxon>Brassicaceae</taxon>
        <taxon>Brassiceae</taxon>
        <taxon>Brassica</taxon>
    </lineage>
</organism>
<comment type="caution">
    <text evidence="1">The sequence shown here is derived from an EMBL/GenBank/DDBJ whole genome shotgun (WGS) entry which is preliminary data.</text>
</comment>
<gene>
    <name evidence="2" type="ORF">HID58_007266</name>
    <name evidence="1" type="ORF">HID58_090859</name>
</gene>
<accession>A0ABQ7XAG1</accession>
<dbReference type="EMBL" id="JAGKQM010001132">
    <property type="protein sequence ID" value="KAH0852329.1"/>
    <property type="molecule type" value="Genomic_DNA"/>
</dbReference>